<dbReference type="GO" id="GO:0006508">
    <property type="term" value="P:proteolysis"/>
    <property type="evidence" value="ECO:0007669"/>
    <property type="project" value="InterPro"/>
</dbReference>
<accession>A0A3E4UML5</accession>
<dbReference type="Gene3D" id="3.90.70.10">
    <property type="entry name" value="Cysteine proteinases"/>
    <property type="match status" value="1"/>
</dbReference>
<protein>
    <recommendedName>
        <fullName evidence="1">Peptidase C39 domain-containing protein</fullName>
    </recommendedName>
</protein>
<sequence length="134" mass="15373">MFQKKVHYVSQLGSMDCGIACLTMILNYYGCKSDIVDIGAEIQIGRDGMTLAQMKKIAEKHGFKFAAYQYNHEEKNLIEYLPAILCNDSHYVVVDKTKKKGKYILFDPANGRRVVDFLELRNGYKDISCVRYSK</sequence>
<dbReference type="InterPro" id="IPR005074">
    <property type="entry name" value="Peptidase_C39"/>
</dbReference>
<dbReference type="EMBL" id="QSSX01000159">
    <property type="protein sequence ID" value="RGM12515.1"/>
    <property type="molecule type" value="Genomic_DNA"/>
</dbReference>
<dbReference type="Pfam" id="PF03412">
    <property type="entry name" value="Peptidase_C39"/>
    <property type="match status" value="1"/>
</dbReference>
<dbReference type="SUPFAM" id="SSF54001">
    <property type="entry name" value="Cysteine proteinases"/>
    <property type="match status" value="1"/>
</dbReference>
<feature type="domain" description="Peptidase C39" evidence="1">
    <location>
        <begin position="11"/>
        <end position="131"/>
    </location>
</feature>
<dbReference type="Proteomes" id="UP000260808">
    <property type="component" value="Unassembled WGS sequence"/>
</dbReference>
<dbReference type="GO" id="GO:0008233">
    <property type="term" value="F:peptidase activity"/>
    <property type="evidence" value="ECO:0007669"/>
    <property type="project" value="InterPro"/>
</dbReference>
<dbReference type="PROSITE" id="PS50990">
    <property type="entry name" value="PEPTIDASE_C39"/>
    <property type="match status" value="1"/>
</dbReference>
<name>A0A3E4UML5_MEDGN</name>
<gene>
    <name evidence="2" type="ORF">DXC31_19120</name>
</gene>
<evidence type="ECO:0000259" key="1">
    <source>
        <dbReference type="PROSITE" id="PS50990"/>
    </source>
</evidence>
<dbReference type="AlphaFoldDB" id="A0A3E4UML5"/>
<evidence type="ECO:0000313" key="3">
    <source>
        <dbReference type="Proteomes" id="UP000260808"/>
    </source>
</evidence>
<comment type="caution">
    <text evidence="2">The sequence shown here is derived from an EMBL/GenBank/DDBJ whole genome shotgun (WGS) entry which is preliminary data.</text>
</comment>
<organism evidence="2 3">
    <name type="scientific">Mediterraneibacter gnavus</name>
    <name type="common">Ruminococcus gnavus</name>
    <dbReference type="NCBI Taxonomy" id="33038"/>
    <lineage>
        <taxon>Bacteria</taxon>
        <taxon>Bacillati</taxon>
        <taxon>Bacillota</taxon>
        <taxon>Clostridia</taxon>
        <taxon>Lachnospirales</taxon>
        <taxon>Lachnospiraceae</taxon>
        <taxon>Mediterraneibacter</taxon>
    </lineage>
</organism>
<reference evidence="2 3" key="1">
    <citation type="submission" date="2018-08" db="EMBL/GenBank/DDBJ databases">
        <title>A genome reference for cultivated species of the human gut microbiota.</title>
        <authorList>
            <person name="Zou Y."/>
            <person name="Xue W."/>
            <person name="Luo G."/>
        </authorList>
    </citation>
    <scope>NUCLEOTIDE SEQUENCE [LARGE SCALE GENOMIC DNA]</scope>
    <source>
        <strain evidence="2 3">TF01-20-2</strain>
    </source>
</reference>
<dbReference type="GO" id="GO:0005524">
    <property type="term" value="F:ATP binding"/>
    <property type="evidence" value="ECO:0007669"/>
    <property type="project" value="InterPro"/>
</dbReference>
<evidence type="ECO:0000313" key="2">
    <source>
        <dbReference type="EMBL" id="RGM12515.1"/>
    </source>
</evidence>
<dbReference type="GO" id="GO:0016020">
    <property type="term" value="C:membrane"/>
    <property type="evidence" value="ECO:0007669"/>
    <property type="project" value="InterPro"/>
</dbReference>
<dbReference type="InterPro" id="IPR038765">
    <property type="entry name" value="Papain-like_cys_pep_sf"/>
</dbReference>
<proteinExistence type="predicted"/>